<dbReference type="Proteomes" id="UP000219327">
    <property type="component" value="Unassembled WGS sequence"/>
</dbReference>
<evidence type="ECO:0000313" key="2">
    <source>
        <dbReference type="Proteomes" id="UP000219327"/>
    </source>
</evidence>
<proteinExistence type="predicted"/>
<dbReference type="EMBL" id="NTKD01000009">
    <property type="protein sequence ID" value="PDH40724.1"/>
    <property type="molecule type" value="Genomic_DNA"/>
</dbReference>
<dbReference type="Pfam" id="PF13618">
    <property type="entry name" value="Gluconate_2-dh3"/>
    <property type="match status" value="1"/>
</dbReference>
<protein>
    <recommendedName>
        <fullName evidence="3">Gluconate 2-dehydrogenase subunit 3 family protein</fullName>
    </recommendedName>
</protein>
<gene>
    <name evidence="1" type="ORF">CNE99_03100</name>
</gene>
<comment type="caution">
    <text evidence="1">The sequence shown here is derived from an EMBL/GenBank/DDBJ whole genome shotgun (WGS) entry which is preliminary data.</text>
</comment>
<accession>A0A2A5WWZ7</accession>
<reference evidence="1 2" key="1">
    <citation type="submission" date="2017-08" db="EMBL/GenBank/DDBJ databases">
        <title>Fine stratification of microbial communities through a metagenomic profile of the photic zone.</title>
        <authorList>
            <person name="Haro-Moreno J.M."/>
            <person name="Lopez-Perez M."/>
            <person name="De La Torre J."/>
            <person name="Picazo A."/>
            <person name="Camacho A."/>
            <person name="Rodriguez-Valera F."/>
        </authorList>
    </citation>
    <scope>NUCLEOTIDE SEQUENCE [LARGE SCALE GENOMIC DNA]</scope>
    <source>
        <strain evidence="1">MED-G24</strain>
    </source>
</reference>
<name>A0A2A5WWZ7_9GAMM</name>
<organism evidence="1 2">
    <name type="scientific">OM182 bacterium MED-G24</name>
    <dbReference type="NCBI Taxonomy" id="1986255"/>
    <lineage>
        <taxon>Bacteria</taxon>
        <taxon>Pseudomonadati</taxon>
        <taxon>Pseudomonadota</taxon>
        <taxon>Gammaproteobacteria</taxon>
        <taxon>OMG group</taxon>
        <taxon>OM182 clade</taxon>
    </lineage>
</organism>
<sequence>MNTITTDNPISSEQTSILACLASILIPASDKYDIPGADDETIMSDIISAAREHAESFKTGLDAFDAYAQSEFDTDFVSLDHDDRMAIVEHFQDNAPHFIHALVSVTVSVYYQDTRVMKSLGLEARPPFPEGYELPQGDWSMLDPVKERGEIWRKAD</sequence>
<evidence type="ECO:0000313" key="1">
    <source>
        <dbReference type="EMBL" id="PDH40724.1"/>
    </source>
</evidence>
<dbReference type="AlphaFoldDB" id="A0A2A5WWZ7"/>
<evidence type="ECO:0008006" key="3">
    <source>
        <dbReference type="Google" id="ProtNLM"/>
    </source>
</evidence>
<dbReference type="InterPro" id="IPR027056">
    <property type="entry name" value="Gluconate_2DH_su3"/>
</dbReference>